<name>A0A8S3V612_MYTED</name>
<keyword evidence="2" id="KW-0472">Membrane</keyword>
<evidence type="ECO:0000313" key="3">
    <source>
        <dbReference type="EMBL" id="CAG2249497.1"/>
    </source>
</evidence>
<evidence type="ECO:0000256" key="2">
    <source>
        <dbReference type="SAM" id="Phobius"/>
    </source>
</evidence>
<dbReference type="AlphaFoldDB" id="A0A8S3V612"/>
<keyword evidence="2" id="KW-1133">Transmembrane helix</keyword>
<dbReference type="Proteomes" id="UP000683360">
    <property type="component" value="Unassembled WGS sequence"/>
</dbReference>
<feature type="compositionally biased region" description="Polar residues" evidence="1">
    <location>
        <begin position="64"/>
        <end position="89"/>
    </location>
</feature>
<gene>
    <name evidence="3" type="ORF">MEDL_61265</name>
</gene>
<protein>
    <submittedName>
        <fullName evidence="3">Uncharacterized protein</fullName>
    </submittedName>
</protein>
<organism evidence="3 4">
    <name type="scientific">Mytilus edulis</name>
    <name type="common">Blue mussel</name>
    <dbReference type="NCBI Taxonomy" id="6550"/>
    <lineage>
        <taxon>Eukaryota</taxon>
        <taxon>Metazoa</taxon>
        <taxon>Spiralia</taxon>
        <taxon>Lophotrochozoa</taxon>
        <taxon>Mollusca</taxon>
        <taxon>Bivalvia</taxon>
        <taxon>Autobranchia</taxon>
        <taxon>Pteriomorphia</taxon>
        <taxon>Mytilida</taxon>
        <taxon>Mytiloidea</taxon>
        <taxon>Mytilidae</taxon>
        <taxon>Mytilinae</taxon>
        <taxon>Mytilus</taxon>
    </lineage>
</organism>
<sequence>MILERVPKILSDDSQKINVSLESGLVIGMVVAVVLLVCVGVLIICIVRRKMLGRKPEEERTTDLDNSGANQSASLTSGLKQKTDQTNNSKDLGIHETQFAGNESYALAKPTSLSENKQKLKTEQDDIYCQSEEGTYDVSGCNRHKVADGNIYSHTVDDVYDSTTHKRNDDEQEDKYDHFIGQKTEDLYDISMQS</sequence>
<feature type="transmembrane region" description="Helical" evidence="2">
    <location>
        <begin position="25"/>
        <end position="47"/>
    </location>
</feature>
<evidence type="ECO:0000256" key="1">
    <source>
        <dbReference type="SAM" id="MobiDB-lite"/>
    </source>
</evidence>
<proteinExistence type="predicted"/>
<feature type="region of interest" description="Disordered" evidence="1">
    <location>
        <begin position="56"/>
        <end position="89"/>
    </location>
</feature>
<dbReference type="EMBL" id="CAJPWZ010002972">
    <property type="protein sequence ID" value="CAG2249497.1"/>
    <property type="molecule type" value="Genomic_DNA"/>
</dbReference>
<evidence type="ECO:0000313" key="4">
    <source>
        <dbReference type="Proteomes" id="UP000683360"/>
    </source>
</evidence>
<keyword evidence="4" id="KW-1185">Reference proteome</keyword>
<reference evidence="3" key="1">
    <citation type="submission" date="2021-03" db="EMBL/GenBank/DDBJ databases">
        <authorList>
            <person name="Bekaert M."/>
        </authorList>
    </citation>
    <scope>NUCLEOTIDE SEQUENCE</scope>
</reference>
<accession>A0A8S3V612</accession>
<comment type="caution">
    <text evidence="3">The sequence shown here is derived from an EMBL/GenBank/DDBJ whole genome shotgun (WGS) entry which is preliminary data.</text>
</comment>
<keyword evidence="2" id="KW-0812">Transmembrane</keyword>